<keyword evidence="18" id="KW-1185">Reference proteome</keyword>
<dbReference type="SUPFAM" id="SSF50022">
    <property type="entry name" value="ISP domain"/>
    <property type="match status" value="1"/>
</dbReference>
<comment type="cofactor">
    <cofactor evidence="14">
        <name>[2Fe-2S] cluster</name>
        <dbReference type="ChEBI" id="CHEBI:190135"/>
    </cofactor>
</comment>
<keyword evidence="10" id="KW-0809">Transit peptide</keyword>
<dbReference type="Pfam" id="PF00848">
    <property type="entry name" value="Ring_hydroxyl_A"/>
    <property type="match status" value="2"/>
</dbReference>
<dbReference type="GO" id="GO:0019285">
    <property type="term" value="P:glycine betaine biosynthetic process from choline"/>
    <property type="evidence" value="ECO:0007669"/>
    <property type="project" value="UniProtKB-UniPathway"/>
</dbReference>
<dbReference type="Proteomes" id="UP000596660">
    <property type="component" value="Unplaced"/>
</dbReference>
<evidence type="ECO:0000313" key="17">
    <source>
        <dbReference type="EnsemblPlants" id="AUR62027431-RA:cds"/>
    </source>
</evidence>
<evidence type="ECO:0000256" key="6">
    <source>
        <dbReference type="ARBA" id="ARBA00012763"/>
    </source>
</evidence>
<keyword evidence="11" id="KW-0560">Oxidoreductase</keyword>
<evidence type="ECO:0000256" key="1">
    <source>
        <dbReference type="ARBA" id="ARBA00001962"/>
    </source>
</evidence>
<evidence type="ECO:0000256" key="5">
    <source>
        <dbReference type="ARBA" id="ARBA00010848"/>
    </source>
</evidence>
<dbReference type="GO" id="GO:0019133">
    <property type="term" value="F:choline monooxygenase activity"/>
    <property type="evidence" value="ECO:0007669"/>
    <property type="project" value="UniProtKB-EC"/>
</dbReference>
<evidence type="ECO:0000256" key="3">
    <source>
        <dbReference type="ARBA" id="ARBA00004470"/>
    </source>
</evidence>
<dbReference type="KEGG" id="cqi:110716829"/>
<dbReference type="PROSITE" id="PS51296">
    <property type="entry name" value="RIESKE"/>
    <property type="match status" value="1"/>
</dbReference>
<feature type="domain" description="Rieske" evidence="16">
    <location>
        <begin position="98"/>
        <end position="205"/>
    </location>
</feature>
<dbReference type="Gene3D" id="2.102.10.10">
    <property type="entry name" value="Rieske [2Fe-2S] iron-sulphur domain"/>
    <property type="match status" value="1"/>
</dbReference>
<dbReference type="InterPro" id="IPR036922">
    <property type="entry name" value="Rieske_2Fe-2S_sf"/>
</dbReference>
<dbReference type="UniPathway" id="UPA00529">
    <property type="reaction ID" value="UER00430"/>
</dbReference>
<evidence type="ECO:0000256" key="7">
    <source>
        <dbReference type="ARBA" id="ARBA00014931"/>
    </source>
</evidence>
<dbReference type="SMR" id="A0A803MD88"/>
<dbReference type="InterPro" id="IPR001663">
    <property type="entry name" value="Rng_hydr_dOase-A"/>
</dbReference>
<dbReference type="Pfam" id="PF00355">
    <property type="entry name" value="Rieske"/>
    <property type="match status" value="1"/>
</dbReference>
<dbReference type="OMA" id="NIMVEWY"/>
<keyword evidence="13" id="KW-0411">Iron-sulfur</keyword>
<comment type="similarity">
    <text evidence="5">Belongs to the choline monooxygenase family.</text>
</comment>
<keyword evidence="8" id="KW-0001">2Fe-2S</keyword>
<dbReference type="AlphaFoldDB" id="A0A803MD88"/>
<keyword evidence="9" id="KW-0479">Metal-binding</keyword>
<dbReference type="EnsemblPlants" id="AUR62027431-RA">
    <property type="protein sequence ID" value="AUR62027431-RA:cds"/>
    <property type="gene ID" value="AUR62027431"/>
</dbReference>
<dbReference type="SUPFAM" id="SSF55961">
    <property type="entry name" value="Bet v1-like"/>
    <property type="match status" value="1"/>
</dbReference>
<comment type="function">
    <text evidence="2">Catalyzes the first step of the osmoprotectant glycine betaine synthesis.</text>
</comment>
<dbReference type="GO" id="GO:0005506">
    <property type="term" value="F:iron ion binding"/>
    <property type="evidence" value="ECO:0007669"/>
    <property type="project" value="InterPro"/>
</dbReference>
<accession>A0A803MD88</accession>
<evidence type="ECO:0000256" key="4">
    <source>
        <dbReference type="ARBA" id="ARBA00004866"/>
    </source>
</evidence>
<evidence type="ECO:0000256" key="13">
    <source>
        <dbReference type="ARBA" id="ARBA00023014"/>
    </source>
</evidence>
<proteinExistence type="inferred from homology"/>
<evidence type="ECO:0000256" key="2">
    <source>
        <dbReference type="ARBA" id="ARBA00002149"/>
    </source>
</evidence>
<gene>
    <name evidence="17" type="primary">LOC110716829</name>
</gene>
<evidence type="ECO:0000259" key="16">
    <source>
        <dbReference type="PROSITE" id="PS51296"/>
    </source>
</evidence>
<reference evidence="17" key="2">
    <citation type="submission" date="2021-03" db="UniProtKB">
        <authorList>
            <consortium name="EnsemblPlants"/>
        </authorList>
    </citation>
    <scope>IDENTIFICATION</scope>
</reference>
<dbReference type="GO" id="GO:0009570">
    <property type="term" value="C:chloroplast stroma"/>
    <property type="evidence" value="ECO:0007669"/>
    <property type="project" value="UniProtKB-SubCell"/>
</dbReference>
<evidence type="ECO:0000256" key="12">
    <source>
        <dbReference type="ARBA" id="ARBA00023004"/>
    </source>
</evidence>
<comment type="subcellular location">
    <subcellularLocation>
        <location evidence="3">Plastid</location>
        <location evidence="3">Chloroplast stroma</location>
    </subcellularLocation>
</comment>
<evidence type="ECO:0000256" key="10">
    <source>
        <dbReference type="ARBA" id="ARBA00022946"/>
    </source>
</evidence>
<dbReference type="OrthoDB" id="426882at2759"/>
<keyword evidence="12" id="KW-0408">Iron</keyword>
<dbReference type="RefSeq" id="XP_021751165.1">
    <property type="nucleotide sequence ID" value="XM_021895473.1"/>
</dbReference>
<dbReference type="CDD" id="cd08883">
    <property type="entry name" value="RHO_alpha_C_CMO-like"/>
    <property type="match status" value="1"/>
</dbReference>
<dbReference type="EC" id="1.14.15.7" evidence="6"/>
<evidence type="ECO:0000256" key="14">
    <source>
        <dbReference type="ARBA" id="ARBA00034078"/>
    </source>
</evidence>
<evidence type="ECO:0000256" key="15">
    <source>
        <dbReference type="ARBA" id="ARBA00049097"/>
    </source>
</evidence>
<dbReference type="PANTHER" id="PTHR43756">
    <property type="entry name" value="CHOLINE MONOOXYGENASE, CHLOROPLASTIC"/>
    <property type="match status" value="1"/>
</dbReference>
<dbReference type="PRINTS" id="PR00090">
    <property type="entry name" value="RNGDIOXGNASE"/>
</dbReference>
<dbReference type="PANTHER" id="PTHR43756:SF5">
    <property type="entry name" value="CHOLINE MONOOXYGENASE, CHLOROPLASTIC"/>
    <property type="match status" value="1"/>
</dbReference>
<dbReference type="InterPro" id="IPR017941">
    <property type="entry name" value="Rieske_2Fe-2S"/>
</dbReference>
<dbReference type="Gene3D" id="3.90.380.10">
    <property type="entry name" value="Naphthalene 1,2-dioxygenase Alpha Subunit, Chain A, domain 1"/>
    <property type="match status" value="2"/>
</dbReference>
<comment type="catalytic activity">
    <reaction evidence="15">
        <text>choline + 2 reduced [2Fe-2S]-[ferredoxin] + O2 + 2 H(+) = betaine aldehyde hydrate + 2 oxidized [2Fe-2S]-[ferredoxin] + H2O</text>
        <dbReference type="Rhea" id="RHEA:17769"/>
        <dbReference type="Rhea" id="RHEA-COMP:10000"/>
        <dbReference type="Rhea" id="RHEA-COMP:10001"/>
        <dbReference type="ChEBI" id="CHEBI:15354"/>
        <dbReference type="ChEBI" id="CHEBI:15377"/>
        <dbReference type="ChEBI" id="CHEBI:15378"/>
        <dbReference type="ChEBI" id="CHEBI:15379"/>
        <dbReference type="ChEBI" id="CHEBI:15870"/>
        <dbReference type="ChEBI" id="CHEBI:33737"/>
        <dbReference type="ChEBI" id="CHEBI:33738"/>
        <dbReference type="EC" id="1.14.15.7"/>
    </reaction>
</comment>
<comment type="cofactor">
    <cofactor evidence="1">
        <name>Fe cation</name>
        <dbReference type="ChEBI" id="CHEBI:24875"/>
    </cofactor>
</comment>
<evidence type="ECO:0000256" key="11">
    <source>
        <dbReference type="ARBA" id="ARBA00023002"/>
    </source>
</evidence>
<sequence length="421" mass="47733">MSTATKNPLNHVILQSFENNPNFIPKIGRISSIFSFCKNQTPIKLTNCLSNSIQSTHKIVHEFDPNIPVEEAVTPPSSWYFDPAYYSLEIDRVFYNGWRVVGCIDQIKNPHDYFTGRLGNVEYVICQDSDGEIHAFHNVCRHHASVLAYGSGRKTCFVCPYHGWTYGLEGNLLKAQRITGLQNFDTKEYGLVPISVAIWGPFIVVNLGVSEKEVDFGFMENDWLGSSAGLLSSSGVDTSLSYICRREYTLECNWKVFCDNYLDGGYHVPYAHKNLASGLNLDTYSSEIFEKVSIQRCASGGEFDRLGSEALYAYIYPNFIINRYGPWMDTNLVVPLGPRKCQVVFDYFLDASLKDDNVFIEKSLKDSEEVQIEDIMLCEGVQRGLESPAYNTGRYAPTLEKLMHHFHCLLYSNLTGQTLQY</sequence>
<organism evidence="17 18">
    <name type="scientific">Chenopodium quinoa</name>
    <name type="common">Quinoa</name>
    <dbReference type="NCBI Taxonomy" id="63459"/>
    <lineage>
        <taxon>Eukaryota</taxon>
        <taxon>Viridiplantae</taxon>
        <taxon>Streptophyta</taxon>
        <taxon>Embryophyta</taxon>
        <taxon>Tracheophyta</taxon>
        <taxon>Spermatophyta</taxon>
        <taxon>Magnoliopsida</taxon>
        <taxon>eudicotyledons</taxon>
        <taxon>Gunneridae</taxon>
        <taxon>Pentapetalae</taxon>
        <taxon>Caryophyllales</taxon>
        <taxon>Chenopodiaceae</taxon>
        <taxon>Chenopodioideae</taxon>
        <taxon>Atripliceae</taxon>
        <taxon>Chenopodium</taxon>
    </lineage>
</organism>
<dbReference type="InterPro" id="IPR015879">
    <property type="entry name" value="Ring_hydroxy_dOase_asu_C_dom"/>
</dbReference>
<reference evidence="17" key="1">
    <citation type="journal article" date="2017" name="Nature">
        <title>The genome of Chenopodium quinoa.</title>
        <authorList>
            <person name="Jarvis D.E."/>
            <person name="Ho Y.S."/>
            <person name="Lightfoot D.J."/>
            <person name="Schmoeckel S.M."/>
            <person name="Li B."/>
            <person name="Borm T.J.A."/>
            <person name="Ohyanagi H."/>
            <person name="Mineta K."/>
            <person name="Michell C.T."/>
            <person name="Saber N."/>
            <person name="Kharbatia N.M."/>
            <person name="Rupper R.R."/>
            <person name="Sharp A.R."/>
            <person name="Dally N."/>
            <person name="Boughton B.A."/>
            <person name="Woo Y.H."/>
            <person name="Gao G."/>
            <person name="Schijlen E.G.W.M."/>
            <person name="Guo X."/>
            <person name="Momin A.A."/>
            <person name="Negrao S."/>
            <person name="Al-Babili S."/>
            <person name="Gehring C."/>
            <person name="Roessner U."/>
            <person name="Jung C."/>
            <person name="Murphy K."/>
            <person name="Arold S.T."/>
            <person name="Gojobori T."/>
            <person name="van der Linden C.G."/>
            <person name="van Loo E.N."/>
            <person name="Jellen E.N."/>
            <person name="Maughan P.J."/>
            <person name="Tester M."/>
        </authorList>
    </citation>
    <scope>NUCLEOTIDE SEQUENCE [LARGE SCALE GENOMIC DNA]</scope>
    <source>
        <strain evidence="17">cv. PI 614886</strain>
    </source>
</reference>
<dbReference type="Gramene" id="AUR62027431-RA">
    <property type="protein sequence ID" value="AUR62027431-RA:cds"/>
    <property type="gene ID" value="AUR62027431"/>
</dbReference>
<evidence type="ECO:0000256" key="8">
    <source>
        <dbReference type="ARBA" id="ARBA00022714"/>
    </source>
</evidence>
<evidence type="ECO:0000313" key="18">
    <source>
        <dbReference type="Proteomes" id="UP000596660"/>
    </source>
</evidence>
<protein>
    <recommendedName>
        <fullName evidence="7">Choline monooxygenase, chloroplastic</fullName>
        <ecNumber evidence="6">1.14.15.7</ecNumber>
    </recommendedName>
</protein>
<dbReference type="GeneID" id="110716829"/>
<evidence type="ECO:0000256" key="9">
    <source>
        <dbReference type="ARBA" id="ARBA00022723"/>
    </source>
</evidence>
<name>A0A803MD88_CHEQI</name>
<dbReference type="GO" id="GO:0051537">
    <property type="term" value="F:2 iron, 2 sulfur cluster binding"/>
    <property type="evidence" value="ECO:0007669"/>
    <property type="project" value="UniProtKB-KW"/>
</dbReference>
<comment type="pathway">
    <text evidence="4">Amine and polyamine biosynthesis; betaine biosynthesis via choline pathway; betaine aldehyde from choline (monooxygenase route): step 1/1.</text>
</comment>